<evidence type="ECO:0000256" key="4">
    <source>
        <dbReference type="ARBA" id="ARBA00023163"/>
    </source>
</evidence>
<protein>
    <submittedName>
        <fullName evidence="6">LysR family transcriptional regulator</fullName>
    </submittedName>
</protein>
<dbReference type="CDD" id="cd05466">
    <property type="entry name" value="PBP2_LTTR_substrate"/>
    <property type="match status" value="1"/>
</dbReference>
<dbReference type="InterPro" id="IPR005119">
    <property type="entry name" value="LysR_subst-bd"/>
</dbReference>
<evidence type="ECO:0000256" key="3">
    <source>
        <dbReference type="ARBA" id="ARBA00023125"/>
    </source>
</evidence>
<dbReference type="InterPro" id="IPR036390">
    <property type="entry name" value="WH_DNA-bd_sf"/>
</dbReference>
<dbReference type="Gene3D" id="1.10.10.10">
    <property type="entry name" value="Winged helix-like DNA-binding domain superfamily/Winged helix DNA-binding domain"/>
    <property type="match status" value="1"/>
</dbReference>
<evidence type="ECO:0000256" key="1">
    <source>
        <dbReference type="ARBA" id="ARBA00009437"/>
    </source>
</evidence>
<sequence length="297" mass="32051">MELRHLILLRELAERGSVAATAQALHVSPSAVSQQLRSAEREWGAALVEPAGRGIRLTEAGRLLADGAVDVASAMAAVQRRWDEFTGSVGGTVSIATLPSAGAVLLPALLHRLQGTGIELQIHDHDVAEARYADLARDHDMVIGHRMTEHPPAEWSALARFDLLREPIDVAMPISHPLAGVQAVRAKDIAGERWVGVPEGFPFDNLRKELEAKARKAFLVQQRVRDNNLVAALVVAEIGIGLLPRLSTPPLDGLVLKPLAGVAASRIISALARPDVAQRAAVRFILSQLTRDHRSIR</sequence>
<dbReference type="Pfam" id="PF00126">
    <property type="entry name" value="HTH_1"/>
    <property type="match status" value="1"/>
</dbReference>
<dbReference type="PANTHER" id="PTHR30346:SF29">
    <property type="entry name" value="LYSR SUBSTRATE-BINDING"/>
    <property type="match status" value="1"/>
</dbReference>
<evidence type="ECO:0000256" key="2">
    <source>
        <dbReference type="ARBA" id="ARBA00023015"/>
    </source>
</evidence>
<gene>
    <name evidence="6" type="ORF">HKD39_11360</name>
</gene>
<comment type="similarity">
    <text evidence="1">Belongs to the LysR transcriptional regulatory family.</text>
</comment>
<reference evidence="6 7" key="1">
    <citation type="submission" date="2020-05" db="EMBL/GenBank/DDBJ databases">
        <title>Nakamurella sp. DB0629 isolated from air conditioner.</title>
        <authorList>
            <person name="Kim D.H."/>
            <person name="Kim D.-U."/>
        </authorList>
    </citation>
    <scope>NUCLEOTIDE SEQUENCE [LARGE SCALE GENOMIC DNA]</scope>
    <source>
        <strain evidence="6 7">DB0629</strain>
    </source>
</reference>
<dbReference type="InterPro" id="IPR036388">
    <property type="entry name" value="WH-like_DNA-bd_sf"/>
</dbReference>
<dbReference type="Pfam" id="PF03466">
    <property type="entry name" value="LysR_substrate"/>
    <property type="match status" value="1"/>
</dbReference>
<dbReference type="EMBL" id="JABEND010000006">
    <property type="protein sequence ID" value="NNG36300.1"/>
    <property type="molecule type" value="Genomic_DNA"/>
</dbReference>
<evidence type="ECO:0000313" key="7">
    <source>
        <dbReference type="Proteomes" id="UP000562984"/>
    </source>
</evidence>
<evidence type="ECO:0000313" key="6">
    <source>
        <dbReference type="EMBL" id="NNG36300.1"/>
    </source>
</evidence>
<dbReference type="Gene3D" id="3.40.190.10">
    <property type="entry name" value="Periplasmic binding protein-like II"/>
    <property type="match status" value="2"/>
</dbReference>
<dbReference type="SUPFAM" id="SSF46785">
    <property type="entry name" value="Winged helix' DNA-binding domain"/>
    <property type="match status" value="1"/>
</dbReference>
<name>A0A849ACT6_9ACTN</name>
<keyword evidence="2" id="KW-0805">Transcription regulation</keyword>
<proteinExistence type="inferred from homology"/>
<feature type="domain" description="HTH lysR-type" evidence="5">
    <location>
        <begin position="1"/>
        <end position="58"/>
    </location>
</feature>
<dbReference type="GO" id="GO:0032993">
    <property type="term" value="C:protein-DNA complex"/>
    <property type="evidence" value="ECO:0007669"/>
    <property type="project" value="TreeGrafter"/>
</dbReference>
<keyword evidence="7" id="KW-1185">Reference proteome</keyword>
<dbReference type="Proteomes" id="UP000562984">
    <property type="component" value="Unassembled WGS sequence"/>
</dbReference>
<organism evidence="6 7">
    <name type="scientific">Nakamurella aerolata</name>
    <dbReference type="NCBI Taxonomy" id="1656892"/>
    <lineage>
        <taxon>Bacteria</taxon>
        <taxon>Bacillati</taxon>
        <taxon>Actinomycetota</taxon>
        <taxon>Actinomycetes</taxon>
        <taxon>Nakamurellales</taxon>
        <taxon>Nakamurellaceae</taxon>
        <taxon>Nakamurella</taxon>
    </lineage>
</organism>
<comment type="caution">
    <text evidence="6">The sequence shown here is derived from an EMBL/GenBank/DDBJ whole genome shotgun (WGS) entry which is preliminary data.</text>
</comment>
<dbReference type="InterPro" id="IPR000847">
    <property type="entry name" value="LysR_HTH_N"/>
</dbReference>
<dbReference type="GO" id="GO:0003677">
    <property type="term" value="F:DNA binding"/>
    <property type="evidence" value="ECO:0007669"/>
    <property type="project" value="UniProtKB-KW"/>
</dbReference>
<evidence type="ECO:0000259" key="5">
    <source>
        <dbReference type="PROSITE" id="PS50931"/>
    </source>
</evidence>
<keyword evidence="3" id="KW-0238">DNA-binding</keyword>
<dbReference type="PROSITE" id="PS50931">
    <property type="entry name" value="HTH_LYSR"/>
    <property type="match status" value="1"/>
</dbReference>
<accession>A0A849ACT6</accession>
<keyword evidence="4" id="KW-0804">Transcription</keyword>
<dbReference type="AlphaFoldDB" id="A0A849ACT6"/>
<dbReference type="GO" id="GO:0003700">
    <property type="term" value="F:DNA-binding transcription factor activity"/>
    <property type="evidence" value="ECO:0007669"/>
    <property type="project" value="InterPro"/>
</dbReference>
<dbReference type="SUPFAM" id="SSF53850">
    <property type="entry name" value="Periplasmic binding protein-like II"/>
    <property type="match status" value="1"/>
</dbReference>
<dbReference type="RefSeq" id="WP_171200004.1">
    <property type="nucleotide sequence ID" value="NZ_JABEND010000006.1"/>
</dbReference>
<dbReference type="PANTHER" id="PTHR30346">
    <property type="entry name" value="TRANSCRIPTIONAL DUAL REGULATOR HCAR-RELATED"/>
    <property type="match status" value="1"/>
</dbReference>